<dbReference type="Proteomes" id="UP000034539">
    <property type="component" value="Unassembled WGS sequence"/>
</dbReference>
<organism evidence="3 4">
    <name type="scientific">Candidatus Gottesmanbacteria bacterium GW2011_GWC2_39_8</name>
    <dbReference type="NCBI Taxonomy" id="1618450"/>
    <lineage>
        <taxon>Bacteria</taxon>
        <taxon>Candidatus Gottesmaniibacteriota</taxon>
    </lineage>
</organism>
<dbReference type="EMBL" id="LBXN01000020">
    <property type="protein sequence ID" value="KKR33247.1"/>
    <property type="molecule type" value="Genomic_DNA"/>
</dbReference>
<dbReference type="Pfam" id="PF13439">
    <property type="entry name" value="Glyco_transf_4"/>
    <property type="match status" value="1"/>
</dbReference>
<feature type="domain" description="Glycosyltransferase subfamily 4-like N-terminal" evidence="2">
    <location>
        <begin position="40"/>
        <end position="200"/>
    </location>
</feature>
<evidence type="ECO:0000313" key="3">
    <source>
        <dbReference type="EMBL" id="KKR33247.1"/>
    </source>
</evidence>
<keyword evidence="3" id="KW-0808">Transferase</keyword>
<dbReference type="InterPro" id="IPR050194">
    <property type="entry name" value="Glycosyltransferase_grp1"/>
</dbReference>
<gene>
    <name evidence="3" type="ORF">UT63_C0020G0017</name>
</gene>
<protein>
    <submittedName>
        <fullName evidence="3">Glycosyltransferase, group 1 family protein</fullName>
    </submittedName>
</protein>
<comment type="caution">
    <text evidence="3">The sequence shown here is derived from an EMBL/GenBank/DDBJ whole genome shotgun (WGS) entry which is preliminary data.</text>
</comment>
<sequence>MIFNLNTIIIYFQKKSCIKPIMNEKMKILFVSADFPPMDGGIAIFDYHICKELVARGHKLIVIAKWFQGCKDFDNKQDFVIFRLKGKIRPTSLESIYKILITILKKKIELIFFGHFGSTHWLGGVLAKKIFKVPYIIFVHGNEFNAYLHKLTKADRWASKIVLKNTTQIITNSRATKKVIENNGFPSKRIHIVYPGADPEIFNANNQNIEIMKKYELEGKKVLLSVSRLAWIKNHVNVLNALPKVIKHFPNLIYLIVGKGEEEKNIRIVINELGLQSYVKLIGYIEPPHVGPYYCTCDVFIMPSKSGNTYYESFGIAYAEANACGKPVIAGKSGGIEEAVIDGVTGLLVDPENIEEIAQTIIRLLTDREYARKLGENGRRRVENELNWKTTGKKIEEVLVKLLKE</sequence>
<dbReference type="AlphaFoldDB" id="A0A0G0T5Z8"/>
<dbReference type="CDD" id="cd03801">
    <property type="entry name" value="GT4_PimA-like"/>
    <property type="match status" value="1"/>
</dbReference>
<dbReference type="GO" id="GO:0016758">
    <property type="term" value="F:hexosyltransferase activity"/>
    <property type="evidence" value="ECO:0007669"/>
    <property type="project" value="TreeGrafter"/>
</dbReference>
<accession>A0A0G0T5Z8</accession>
<feature type="domain" description="Glycosyl transferase family 1" evidence="1">
    <location>
        <begin position="210"/>
        <end position="381"/>
    </location>
</feature>
<evidence type="ECO:0000313" key="4">
    <source>
        <dbReference type="Proteomes" id="UP000034539"/>
    </source>
</evidence>
<dbReference type="Gene3D" id="3.40.50.2000">
    <property type="entry name" value="Glycogen Phosphorylase B"/>
    <property type="match status" value="2"/>
</dbReference>
<proteinExistence type="predicted"/>
<dbReference type="InterPro" id="IPR001296">
    <property type="entry name" value="Glyco_trans_1"/>
</dbReference>
<dbReference type="InterPro" id="IPR028098">
    <property type="entry name" value="Glyco_trans_4-like_N"/>
</dbReference>
<evidence type="ECO:0000259" key="1">
    <source>
        <dbReference type="Pfam" id="PF00534"/>
    </source>
</evidence>
<name>A0A0G0T5Z8_9BACT</name>
<dbReference type="SUPFAM" id="SSF53756">
    <property type="entry name" value="UDP-Glycosyltransferase/glycogen phosphorylase"/>
    <property type="match status" value="1"/>
</dbReference>
<reference evidence="3 4" key="1">
    <citation type="journal article" date="2015" name="Nature">
        <title>rRNA introns, odd ribosomes, and small enigmatic genomes across a large radiation of phyla.</title>
        <authorList>
            <person name="Brown C.T."/>
            <person name="Hug L.A."/>
            <person name="Thomas B.C."/>
            <person name="Sharon I."/>
            <person name="Castelle C.J."/>
            <person name="Singh A."/>
            <person name="Wilkins M.J."/>
            <person name="Williams K.H."/>
            <person name="Banfield J.F."/>
        </authorList>
    </citation>
    <scope>NUCLEOTIDE SEQUENCE [LARGE SCALE GENOMIC DNA]</scope>
</reference>
<evidence type="ECO:0000259" key="2">
    <source>
        <dbReference type="Pfam" id="PF13439"/>
    </source>
</evidence>
<dbReference type="Pfam" id="PF00534">
    <property type="entry name" value="Glycos_transf_1"/>
    <property type="match status" value="1"/>
</dbReference>
<dbReference type="PANTHER" id="PTHR45947">
    <property type="entry name" value="SULFOQUINOVOSYL TRANSFERASE SQD2"/>
    <property type="match status" value="1"/>
</dbReference>
<dbReference type="PANTHER" id="PTHR45947:SF3">
    <property type="entry name" value="SULFOQUINOVOSYL TRANSFERASE SQD2"/>
    <property type="match status" value="1"/>
</dbReference>